<dbReference type="RefSeq" id="WP_008599665.1">
    <property type="nucleotide sequence ID" value="NZ_AMRV01000001.1"/>
</dbReference>
<dbReference type="EMBL" id="AMRV01000001">
    <property type="protein sequence ID" value="EMD84338.1"/>
    <property type="molecule type" value="Genomic_DNA"/>
</dbReference>
<dbReference type="Pfam" id="PF00535">
    <property type="entry name" value="Glycos_transf_2"/>
    <property type="match status" value="1"/>
</dbReference>
<dbReference type="SUPFAM" id="SSF53448">
    <property type="entry name" value="Nucleotide-diphospho-sugar transferases"/>
    <property type="match status" value="1"/>
</dbReference>
<evidence type="ECO:0000313" key="3">
    <source>
        <dbReference type="Proteomes" id="UP000011717"/>
    </source>
</evidence>
<keyword evidence="2" id="KW-0808">Transferase</keyword>
<dbReference type="CDD" id="cd00761">
    <property type="entry name" value="Glyco_tranf_GTA_type"/>
    <property type="match status" value="1"/>
</dbReference>
<dbReference type="PANTHER" id="PTHR43685:SF2">
    <property type="entry name" value="GLYCOSYLTRANSFERASE 2-LIKE DOMAIN-CONTAINING PROTEIN"/>
    <property type="match status" value="1"/>
</dbReference>
<dbReference type="OrthoDB" id="9807795at2"/>
<dbReference type="InterPro" id="IPR001173">
    <property type="entry name" value="Glyco_trans_2-like"/>
</dbReference>
<proteinExistence type="predicted"/>
<dbReference type="Proteomes" id="UP000011717">
    <property type="component" value="Unassembled WGS sequence"/>
</dbReference>
<dbReference type="GO" id="GO:0016740">
    <property type="term" value="F:transferase activity"/>
    <property type="evidence" value="ECO:0007669"/>
    <property type="project" value="UniProtKB-KW"/>
</dbReference>
<organism evidence="2 3">
    <name type="scientific">Pacificimonas flava</name>
    <dbReference type="NCBI Taxonomy" id="1234595"/>
    <lineage>
        <taxon>Bacteria</taxon>
        <taxon>Pseudomonadati</taxon>
        <taxon>Pseudomonadota</taxon>
        <taxon>Alphaproteobacteria</taxon>
        <taxon>Sphingomonadales</taxon>
        <taxon>Sphingosinicellaceae</taxon>
        <taxon>Pacificimonas</taxon>
    </lineage>
</organism>
<evidence type="ECO:0000313" key="2">
    <source>
        <dbReference type="EMBL" id="EMD84338.1"/>
    </source>
</evidence>
<dbReference type="AlphaFoldDB" id="M2U8P8"/>
<reference evidence="2 3" key="1">
    <citation type="journal article" date="2013" name="Genome Announc.">
        <title>Draft Genome Sequence of Strain JLT2015T, Belonging to the Family Sphingomonadaceae of the Alphaproteobacteria.</title>
        <authorList>
            <person name="Tang K."/>
            <person name="Liu K."/>
            <person name="Li S."/>
            <person name="Jiao N."/>
        </authorList>
    </citation>
    <scope>NUCLEOTIDE SEQUENCE [LARGE SCALE GENOMIC DNA]</scope>
    <source>
        <strain evidence="2 3">JLT2015</strain>
    </source>
</reference>
<accession>M2U8P8</accession>
<sequence>MTVEAEAPSISVVIPTHFRSEIVGAAIESIARQTTQPRELLVVSDVEDPAAEAAVGKASSQLTFSVRYLRNAAVPGVCGSRNLGAAKATGEWVAFLDDDDIWYPDFLSALSRRAQNTAADFVLATILECSETRGRRERRAPEGLDVETFFAGPGGMTGSNALIRRTVFLSTGGFDPRVRVFNDWDLFFRLVAMGAAYSVDPAPLVEWRQHKGERIGSFSERRAAGLQFFVERYSPYIPANVRRELLATAAGMRRRLAAGSGDRFRANAALLRAHGVAGIWSKISSGKEARR</sequence>
<dbReference type="Gene3D" id="3.90.550.10">
    <property type="entry name" value="Spore Coat Polysaccharide Biosynthesis Protein SpsA, Chain A"/>
    <property type="match status" value="1"/>
</dbReference>
<dbReference type="InterPro" id="IPR029044">
    <property type="entry name" value="Nucleotide-diphossugar_trans"/>
</dbReference>
<dbReference type="PANTHER" id="PTHR43685">
    <property type="entry name" value="GLYCOSYLTRANSFERASE"/>
    <property type="match status" value="1"/>
</dbReference>
<evidence type="ECO:0000259" key="1">
    <source>
        <dbReference type="Pfam" id="PF00535"/>
    </source>
</evidence>
<gene>
    <name evidence="2" type="ORF">C725_0268</name>
</gene>
<keyword evidence="3" id="KW-1185">Reference proteome</keyword>
<protein>
    <submittedName>
        <fullName evidence="2">Glycosyl transferase, family 2</fullName>
    </submittedName>
</protein>
<dbReference type="InterPro" id="IPR050834">
    <property type="entry name" value="Glycosyltransf_2"/>
</dbReference>
<name>M2U8P8_9SPHN</name>
<feature type="domain" description="Glycosyltransferase 2-like" evidence="1">
    <location>
        <begin position="11"/>
        <end position="168"/>
    </location>
</feature>
<comment type="caution">
    <text evidence="2">The sequence shown here is derived from an EMBL/GenBank/DDBJ whole genome shotgun (WGS) entry which is preliminary data.</text>
</comment>